<reference evidence="1 2" key="1">
    <citation type="submission" date="2019-05" db="EMBL/GenBank/DDBJ databases">
        <title>Another draft genome of Portunus trituberculatus and its Hox gene families provides insights of decapod evolution.</title>
        <authorList>
            <person name="Jeong J.-H."/>
            <person name="Song I."/>
            <person name="Kim S."/>
            <person name="Choi T."/>
            <person name="Kim D."/>
            <person name="Ryu S."/>
            <person name="Kim W."/>
        </authorList>
    </citation>
    <scope>NUCLEOTIDE SEQUENCE [LARGE SCALE GENOMIC DNA]</scope>
    <source>
        <tissue evidence="1">Muscle</tissue>
    </source>
</reference>
<dbReference type="AlphaFoldDB" id="A0A5B7H7V1"/>
<dbReference type="Proteomes" id="UP000324222">
    <property type="component" value="Unassembled WGS sequence"/>
</dbReference>
<gene>
    <name evidence="1" type="ORF">E2C01_062926</name>
</gene>
<proteinExistence type="predicted"/>
<evidence type="ECO:0000313" key="1">
    <source>
        <dbReference type="EMBL" id="MPC68721.1"/>
    </source>
</evidence>
<keyword evidence="2" id="KW-1185">Reference proteome</keyword>
<organism evidence="1 2">
    <name type="scientific">Portunus trituberculatus</name>
    <name type="common">Swimming crab</name>
    <name type="synonym">Neptunus trituberculatus</name>
    <dbReference type="NCBI Taxonomy" id="210409"/>
    <lineage>
        <taxon>Eukaryota</taxon>
        <taxon>Metazoa</taxon>
        <taxon>Ecdysozoa</taxon>
        <taxon>Arthropoda</taxon>
        <taxon>Crustacea</taxon>
        <taxon>Multicrustacea</taxon>
        <taxon>Malacostraca</taxon>
        <taxon>Eumalacostraca</taxon>
        <taxon>Eucarida</taxon>
        <taxon>Decapoda</taxon>
        <taxon>Pleocyemata</taxon>
        <taxon>Brachyura</taxon>
        <taxon>Eubrachyura</taxon>
        <taxon>Portunoidea</taxon>
        <taxon>Portunidae</taxon>
        <taxon>Portuninae</taxon>
        <taxon>Portunus</taxon>
    </lineage>
</organism>
<sequence length="82" mass="9136">MDQSSIHKFPTDTHGLYIGWIGVRNCCVGNITGHFKPTCSCFNNLSHVPAPHTSIHNCGKAIRYWGTFGLLTQTKLSEFTQL</sequence>
<dbReference type="EMBL" id="VSRR010028272">
    <property type="protein sequence ID" value="MPC68721.1"/>
    <property type="molecule type" value="Genomic_DNA"/>
</dbReference>
<comment type="caution">
    <text evidence="1">The sequence shown here is derived from an EMBL/GenBank/DDBJ whole genome shotgun (WGS) entry which is preliminary data.</text>
</comment>
<protein>
    <submittedName>
        <fullName evidence="1">Uncharacterized protein</fullName>
    </submittedName>
</protein>
<accession>A0A5B7H7V1</accession>
<name>A0A5B7H7V1_PORTR</name>
<evidence type="ECO:0000313" key="2">
    <source>
        <dbReference type="Proteomes" id="UP000324222"/>
    </source>
</evidence>